<keyword evidence="2" id="KW-1185">Reference proteome</keyword>
<dbReference type="OrthoDB" id="1935207at2759"/>
<dbReference type="Proteomes" id="UP000325081">
    <property type="component" value="Unassembled WGS sequence"/>
</dbReference>
<dbReference type="GO" id="GO:0009507">
    <property type="term" value="C:chloroplast"/>
    <property type="evidence" value="ECO:0007669"/>
    <property type="project" value="TreeGrafter"/>
</dbReference>
<dbReference type="PANTHER" id="PTHR35756">
    <property type="entry name" value="OS05G0337400 PROTEIN"/>
    <property type="match status" value="1"/>
</dbReference>
<dbReference type="AlphaFoldDB" id="A0A5A7PT05"/>
<evidence type="ECO:0000313" key="2">
    <source>
        <dbReference type="Proteomes" id="UP000325081"/>
    </source>
</evidence>
<organism evidence="1 2">
    <name type="scientific">Striga asiatica</name>
    <name type="common">Asiatic witchweed</name>
    <name type="synonym">Buchnera asiatica</name>
    <dbReference type="NCBI Taxonomy" id="4170"/>
    <lineage>
        <taxon>Eukaryota</taxon>
        <taxon>Viridiplantae</taxon>
        <taxon>Streptophyta</taxon>
        <taxon>Embryophyta</taxon>
        <taxon>Tracheophyta</taxon>
        <taxon>Spermatophyta</taxon>
        <taxon>Magnoliopsida</taxon>
        <taxon>eudicotyledons</taxon>
        <taxon>Gunneridae</taxon>
        <taxon>Pentapetalae</taxon>
        <taxon>asterids</taxon>
        <taxon>lamiids</taxon>
        <taxon>Lamiales</taxon>
        <taxon>Orobanchaceae</taxon>
        <taxon>Buchnereae</taxon>
        <taxon>Striga</taxon>
    </lineage>
</organism>
<name>A0A5A7PT05_STRAF</name>
<dbReference type="PANTHER" id="PTHR35756:SF1">
    <property type="entry name" value="OS05G0337400 PROTEIN"/>
    <property type="match status" value="1"/>
</dbReference>
<dbReference type="EMBL" id="BKCP01005017">
    <property type="protein sequence ID" value="GER35771.1"/>
    <property type="molecule type" value="Genomic_DNA"/>
</dbReference>
<protein>
    <submittedName>
        <fullName evidence="1">Uncharacterized protein</fullName>
    </submittedName>
</protein>
<sequence>MATVIAFSFSSFNSPRPPSTHAPPAFNPPQLRFKGIKFRSQFQNNPSFSRFSLASKLNNHGILRLTIVRAAADEAGNATSEAEASPAAAATVSDQTVSVAVSPSDGLTMYFQAEGTMTDSAIPAVTKALEGMEGISDLKVQVVEGLASVELTKQTTVQATGVASNLVETMQGSGFKLHTLNLSFQDEEDIP</sequence>
<comment type="caution">
    <text evidence="1">The sequence shown here is derived from an EMBL/GenBank/DDBJ whole genome shotgun (WGS) entry which is preliminary data.</text>
</comment>
<reference evidence="2" key="1">
    <citation type="journal article" date="2019" name="Curr. Biol.">
        <title>Genome Sequence of Striga asiatica Provides Insight into the Evolution of Plant Parasitism.</title>
        <authorList>
            <person name="Yoshida S."/>
            <person name="Kim S."/>
            <person name="Wafula E.K."/>
            <person name="Tanskanen J."/>
            <person name="Kim Y.M."/>
            <person name="Honaas L."/>
            <person name="Yang Z."/>
            <person name="Spallek T."/>
            <person name="Conn C.E."/>
            <person name="Ichihashi Y."/>
            <person name="Cheong K."/>
            <person name="Cui S."/>
            <person name="Der J.P."/>
            <person name="Gundlach H."/>
            <person name="Jiao Y."/>
            <person name="Hori C."/>
            <person name="Ishida J.K."/>
            <person name="Kasahara H."/>
            <person name="Kiba T."/>
            <person name="Kim M.S."/>
            <person name="Koo N."/>
            <person name="Laohavisit A."/>
            <person name="Lee Y.H."/>
            <person name="Lumba S."/>
            <person name="McCourt P."/>
            <person name="Mortimer J.C."/>
            <person name="Mutuku J.M."/>
            <person name="Nomura T."/>
            <person name="Sasaki-Sekimoto Y."/>
            <person name="Seto Y."/>
            <person name="Wang Y."/>
            <person name="Wakatake T."/>
            <person name="Sakakibara H."/>
            <person name="Demura T."/>
            <person name="Yamaguchi S."/>
            <person name="Yoneyama K."/>
            <person name="Manabe R.I."/>
            <person name="Nelson D.C."/>
            <person name="Schulman A.H."/>
            <person name="Timko M.P."/>
            <person name="dePamphilis C.W."/>
            <person name="Choi D."/>
            <person name="Shirasu K."/>
        </authorList>
    </citation>
    <scope>NUCLEOTIDE SEQUENCE [LARGE SCALE GENOMIC DNA]</scope>
    <source>
        <strain evidence="2">cv. UVA1</strain>
    </source>
</reference>
<gene>
    <name evidence="1" type="ORF">STAS_12076</name>
</gene>
<accession>A0A5A7PT05</accession>
<proteinExistence type="predicted"/>
<evidence type="ECO:0000313" key="1">
    <source>
        <dbReference type="EMBL" id="GER35771.1"/>
    </source>
</evidence>